<sequence length="196" mass="22165">MAEAFRRKGDQILGRMAAEERAVVIDLLEQTAEVLAPPQRAETGDAFTDLVASMGEKHDPEEVAERDPVLRRLLPDGHREDSEAAREFRDATEGSLRRQKSELLHRAIDALSGIPEKDDKVRLTTEEAVALMRGLADVRLALGERLELRTDEDSEELHRRLMTAPDVPDDPRLVLGLYYDFLTWLQESLTLALMPR</sequence>
<protein>
    <submittedName>
        <fullName evidence="2">DUF2017 domain-containing protein</fullName>
    </submittedName>
</protein>
<dbReference type="RefSeq" id="WP_166192131.1">
    <property type="nucleotide sequence ID" value="NZ_JAAOIV010000001.1"/>
</dbReference>
<organism evidence="2 3">
    <name type="scientific">Metallococcus carri</name>
    <dbReference type="NCBI Taxonomy" id="1656884"/>
    <lineage>
        <taxon>Bacteria</taxon>
        <taxon>Bacillati</taxon>
        <taxon>Actinomycetota</taxon>
        <taxon>Actinomycetes</taxon>
        <taxon>Micrococcales</taxon>
        <taxon>Dermacoccaceae</taxon>
        <taxon>Metallococcus</taxon>
    </lineage>
</organism>
<name>A0A967AXZ5_9MICO</name>
<accession>A0A967AXZ5</accession>
<feature type="region of interest" description="Disordered" evidence="1">
    <location>
        <begin position="73"/>
        <end position="94"/>
    </location>
</feature>
<dbReference type="AlphaFoldDB" id="A0A967AXZ5"/>
<proteinExistence type="predicted"/>
<dbReference type="InterPro" id="IPR018561">
    <property type="entry name" value="AosR"/>
</dbReference>
<keyword evidence="3" id="KW-1185">Reference proteome</keyword>
<comment type="caution">
    <text evidence="2">The sequence shown here is derived from an EMBL/GenBank/DDBJ whole genome shotgun (WGS) entry which is preliminary data.</text>
</comment>
<evidence type="ECO:0000313" key="3">
    <source>
        <dbReference type="Proteomes" id="UP000744769"/>
    </source>
</evidence>
<dbReference type="Pfam" id="PF09438">
    <property type="entry name" value="DUF2017"/>
    <property type="match status" value="1"/>
</dbReference>
<reference evidence="2" key="1">
    <citation type="submission" date="2020-03" db="EMBL/GenBank/DDBJ databases">
        <title>Draft sequencing of Calidifontibacter sp. DB0510.</title>
        <authorList>
            <person name="Kim D.-U."/>
        </authorList>
    </citation>
    <scope>NUCLEOTIDE SEQUENCE</scope>
    <source>
        <strain evidence="2">DB0510</strain>
    </source>
</reference>
<evidence type="ECO:0000313" key="2">
    <source>
        <dbReference type="EMBL" id="NHN54489.1"/>
    </source>
</evidence>
<gene>
    <name evidence="2" type="ORF">G9U51_01675</name>
</gene>
<evidence type="ECO:0000256" key="1">
    <source>
        <dbReference type="SAM" id="MobiDB-lite"/>
    </source>
</evidence>
<dbReference type="EMBL" id="JAAOIV010000001">
    <property type="protein sequence ID" value="NHN54489.1"/>
    <property type="molecule type" value="Genomic_DNA"/>
</dbReference>
<dbReference type="Proteomes" id="UP000744769">
    <property type="component" value="Unassembled WGS sequence"/>
</dbReference>